<dbReference type="Pfam" id="PF13847">
    <property type="entry name" value="Methyltransf_31"/>
    <property type="match status" value="1"/>
</dbReference>
<organism evidence="2 3">
    <name type="scientific">Flammeovirga aprica JL-4</name>
    <dbReference type="NCBI Taxonomy" id="694437"/>
    <lineage>
        <taxon>Bacteria</taxon>
        <taxon>Pseudomonadati</taxon>
        <taxon>Bacteroidota</taxon>
        <taxon>Cytophagia</taxon>
        <taxon>Cytophagales</taxon>
        <taxon>Flammeovirgaceae</taxon>
        <taxon>Flammeovirga</taxon>
    </lineage>
</organism>
<dbReference type="RefSeq" id="WP_169655443.1">
    <property type="nucleotide sequence ID" value="NZ_JABANE010000008.1"/>
</dbReference>
<keyword evidence="3" id="KW-1185">Reference proteome</keyword>
<dbReference type="InterPro" id="IPR025714">
    <property type="entry name" value="Methyltranfer_dom"/>
</dbReference>
<keyword evidence="2" id="KW-0489">Methyltransferase</keyword>
<dbReference type="SUPFAM" id="SSF53335">
    <property type="entry name" value="S-adenosyl-L-methionine-dependent methyltransferases"/>
    <property type="match status" value="1"/>
</dbReference>
<gene>
    <name evidence="2" type="ORF">HHU12_04570</name>
</gene>
<evidence type="ECO:0000259" key="1">
    <source>
        <dbReference type="Pfam" id="PF13847"/>
    </source>
</evidence>
<evidence type="ECO:0000313" key="2">
    <source>
        <dbReference type="EMBL" id="NME67235.1"/>
    </source>
</evidence>
<reference evidence="2 3" key="1">
    <citation type="submission" date="2020-04" db="EMBL/GenBank/DDBJ databases">
        <title>Flammeovirga sp. SR4, a novel species isolated from seawater.</title>
        <authorList>
            <person name="Wang X."/>
        </authorList>
    </citation>
    <scope>NUCLEOTIDE SEQUENCE [LARGE SCALE GENOMIC DNA]</scope>
    <source>
        <strain evidence="2 3">ATCC 23126</strain>
    </source>
</reference>
<name>A0A7X9P0U2_9BACT</name>
<dbReference type="Proteomes" id="UP000576082">
    <property type="component" value="Unassembled WGS sequence"/>
</dbReference>
<sequence>MEFKKEFEANKKQWNARVEGHVASKMYDVEGFMKGETSLKKVELAGIGDVKGKRILHLQCHFGLDTLSLARLGAETVGLDISDTAIDKANELRNELGLNASFVCSNLYDIREHLSTEEKFDMVFVSYGAVCWLPDLKEWGNIIDDYLKEGGEFYMVEMHPYIYTLNWDTFKPEYNYFNKEVYEEMVETSYAGDTPLNMPEYFWIHSLQEMMAPFLSKGYQLKAFQEHNYQTYDCFDDMIDRGEGEYTFRKLEVDIPYMIELKFKK</sequence>
<dbReference type="InterPro" id="IPR029063">
    <property type="entry name" value="SAM-dependent_MTases_sf"/>
</dbReference>
<dbReference type="EMBL" id="JABANE010000008">
    <property type="protein sequence ID" value="NME67235.1"/>
    <property type="molecule type" value="Genomic_DNA"/>
</dbReference>
<dbReference type="GO" id="GO:0032259">
    <property type="term" value="P:methylation"/>
    <property type="evidence" value="ECO:0007669"/>
    <property type="project" value="UniProtKB-KW"/>
</dbReference>
<dbReference type="AlphaFoldDB" id="A0A7X9P0U2"/>
<proteinExistence type="predicted"/>
<keyword evidence="2" id="KW-0808">Transferase</keyword>
<dbReference type="PANTHER" id="PTHR43861:SF1">
    <property type="entry name" value="TRANS-ACONITATE 2-METHYLTRANSFERASE"/>
    <property type="match status" value="1"/>
</dbReference>
<protein>
    <submittedName>
        <fullName evidence="2">Class I SAM-dependent methyltransferase</fullName>
    </submittedName>
</protein>
<dbReference type="Gene3D" id="3.40.50.150">
    <property type="entry name" value="Vaccinia Virus protein VP39"/>
    <property type="match status" value="1"/>
</dbReference>
<dbReference type="GO" id="GO:0008168">
    <property type="term" value="F:methyltransferase activity"/>
    <property type="evidence" value="ECO:0007669"/>
    <property type="project" value="UniProtKB-KW"/>
</dbReference>
<dbReference type="PANTHER" id="PTHR43861">
    <property type="entry name" value="TRANS-ACONITATE 2-METHYLTRANSFERASE-RELATED"/>
    <property type="match status" value="1"/>
</dbReference>
<comment type="caution">
    <text evidence="2">The sequence shown here is derived from an EMBL/GenBank/DDBJ whole genome shotgun (WGS) entry which is preliminary data.</text>
</comment>
<feature type="domain" description="Methyltransferase" evidence="1">
    <location>
        <begin position="51"/>
        <end position="159"/>
    </location>
</feature>
<accession>A0A7X9P0U2</accession>
<evidence type="ECO:0000313" key="3">
    <source>
        <dbReference type="Proteomes" id="UP000576082"/>
    </source>
</evidence>
<dbReference type="CDD" id="cd02440">
    <property type="entry name" value="AdoMet_MTases"/>
    <property type="match status" value="1"/>
</dbReference>